<gene>
    <name evidence="1" type="ORF">KFK09_019988</name>
</gene>
<evidence type="ECO:0000313" key="1">
    <source>
        <dbReference type="EMBL" id="KAI0499087.1"/>
    </source>
</evidence>
<accession>A0A8T3ASJ9</accession>
<dbReference type="AlphaFoldDB" id="A0A8T3ASJ9"/>
<evidence type="ECO:0000313" key="2">
    <source>
        <dbReference type="Proteomes" id="UP000829196"/>
    </source>
</evidence>
<protein>
    <submittedName>
        <fullName evidence="1">Uncharacterized protein</fullName>
    </submittedName>
</protein>
<sequence>MNKDSITSERNCNKRAPSTATCYELNGCFHAIKFFNCFLVLTGLLNETQIERRISQKELQSPFHHPLYGRRLDPS</sequence>
<name>A0A8T3ASJ9_DENNO</name>
<dbReference type="EMBL" id="JAGYWB010000014">
    <property type="protein sequence ID" value="KAI0499087.1"/>
    <property type="molecule type" value="Genomic_DNA"/>
</dbReference>
<comment type="caution">
    <text evidence="1">The sequence shown here is derived from an EMBL/GenBank/DDBJ whole genome shotgun (WGS) entry which is preliminary data.</text>
</comment>
<dbReference type="Proteomes" id="UP000829196">
    <property type="component" value="Unassembled WGS sequence"/>
</dbReference>
<proteinExistence type="predicted"/>
<organism evidence="1 2">
    <name type="scientific">Dendrobium nobile</name>
    <name type="common">Orchid</name>
    <dbReference type="NCBI Taxonomy" id="94219"/>
    <lineage>
        <taxon>Eukaryota</taxon>
        <taxon>Viridiplantae</taxon>
        <taxon>Streptophyta</taxon>
        <taxon>Embryophyta</taxon>
        <taxon>Tracheophyta</taxon>
        <taxon>Spermatophyta</taxon>
        <taxon>Magnoliopsida</taxon>
        <taxon>Liliopsida</taxon>
        <taxon>Asparagales</taxon>
        <taxon>Orchidaceae</taxon>
        <taxon>Epidendroideae</taxon>
        <taxon>Malaxideae</taxon>
        <taxon>Dendrobiinae</taxon>
        <taxon>Dendrobium</taxon>
    </lineage>
</organism>
<reference evidence="1" key="1">
    <citation type="journal article" date="2022" name="Front. Genet.">
        <title>Chromosome-Scale Assembly of the Dendrobium nobile Genome Provides Insights Into the Molecular Mechanism of the Biosynthesis of the Medicinal Active Ingredient of Dendrobium.</title>
        <authorList>
            <person name="Xu Q."/>
            <person name="Niu S.-C."/>
            <person name="Li K.-L."/>
            <person name="Zheng P.-J."/>
            <person name="Zhang X.-J."/>
            <person name="Jia Y."/>
            <person name="Liu Y."/>
            <person name="Niu Y.-X."/>
            <person name="Yu L.-H."/>
            <person name="Chen D.-F."/>
            <person name="Zhang G.-Q."/>
        </authorList>
    </citation>
    <scope>NUCLEOTIDE SEQUENCE</scope>
    <source>
        <tissue evidence="1">Leaf</tissue>
    </source>
</reference>
<keyword evidence="2" id="KW-1185">Reference proteome</keyword>